<accession>A0A4Z2DKS5</accession>
<evidence type="ECO:0000256" key="1">
    <source>
        <dbReference type="ARBA" id="ARBA00004123"/>
    </source>
</evidence>
<feature type="domain" description="Sister chromatid cohesion C-terminal" evidence="8">
    <location>
        <begin position="2582"/>
        <end position="2793"/>
    </location>
</feature>
<keyword evidence="5 6" id="KW-0131">Cell cycle</keyword>
<dbReference type="GO" id="GO:0003682">
    <property type="term" value="F:chromatin binding"/>
    <property type="evidence" value="ECO:0007669"/>
    <property type="project" value="TreeGrafter"/>
</dbReference>
<dbReference type="InterPro" id="IPR016024">
    <property type="entry name" value="ARM-type_fold"/>
</dbReference>
<evidence type="ECO:0000256" key="3">
    <source>
        <dbReference type="ARBA" id="ARBA00022737"/>
    </source>
</evidence>
<protein>
    <recommendedName>
        <fullName evidence="6">Nipped-B protein</fullName>
    </recommendedName>
</protein>
<dbReference type="InterPro" id="IPR024986">
    <property type="entry name" value="Nipped-B_C"/>
</dbReference>
<evidence type="ECO:0000313" key="9">
    <source>
        <dbReference type="EMBL" id="TNN17103.1"/>
    </source>
</evidence>
<comment type="subcellular location">
    <subcellularLocation>
        <location evidence="1 6">Nucleus</location>
    </subcellularLocation>
</comment>
<dbReference type="Pfam" id="PF12765">
    <property type="entry name" value="Cohesin_HEAT"/>
    <property type="match status" value="1"/>
</dbReference>
<dbReference type="PANTHER" id="PTHR21704:SF18">
    <property type="entry name" value="NIPPED-B-LIKE PROTEIN"/>
    <property type="match status" value="1"/>
</dbReference>
<evidence type="ECO:0000256" key="2">
    <source>
        <dbReference type="ARBA" id="ARBA00009252"/>
    </source>
</evidence>
<dbReference type="STRING" id="6182.A0A4Z2DKS5"/>
<dbReference type="SUPFAM" id="SSF48371">
    <property type="entry name" value="ARM repeat"/>
    <property type="match status" value="1"/>
</dbReference>
<dbReference type="Pfam" id="PF12830">
    <property type="entry name" value="Nipped-B_C"/>
    <property type="match status" value="1"/>
</dbReference>
<keyword evidence="3 6" id="KW-0677">Repeat</keyword>
<feature type="region of interest" description="Disordered" evidence="7">
    <location>
        <begin position="497"/>
        <end position="525"/>
    </location>
</feature>
<evidence type="ECO:0000259" key="8">
    <source>
        <dbReference type="Pfam" id="PF12830"/>
    </source>
</evidence>
<dbReference type="GO" id="GO:0090694">
    <property type="term" value="C:Scc2-Scc4 cohesin loading complex"/>
    <property type="evidence" value="ECO:0007669"/>
    <property type="project" value="TreeGrafter"/>
</dbReference>
<name>A0A4Z2DKS5_SCHJA</name>
<evidence type="ECO:0000256" key="4">
    <source>
        <dbReference type="ARBA" id="ARBA00023242"/>
    </source>
</evidence>
<dbReference type="EMBL" id="SKCS01000095">
    <property type="protein sequence ID" value="TNN17103.1"/>
    <property type="molecule type" value="Genomic_DNA"/>
</dbReference>
<dbReference type="Proteomes" id="UP000311919">
    <property type="component" value="Unassembled WGS sequence"/>
</dbReference>
<reference evidence="9 10" key="1">
    <citation type="submission" date="2019-03" db="EMBL/GenBank/DDBJ databases">
        <title>An improved genome assembly of the fluke Schistosoma japonicum.</title>
        <authorList>
            <person name="Hu W."/>
            <person name="Luo F."/>
            <person name="Yin M."/>
            <person name="Mo X."/>
            <person name="Sun C."/>
            <person name="Wu Q."/>
            <person name="Zhu B."/>
            <person name="Xiang M."/>
            <person name="Wang J."/>
            <person name="Wang Y."/>
            <person name="Zhang T."/>
            <person name="Xu B."/>
            <person name="Zheng H."/>
            <person name="Feng Z."/>
        </authorList>
    </citation>
    <scope>NUCLEOTIDE SEQUENCE [LARGE SCALE GENOMIC DNA]</scope>
    <source>
        <strain evidence="9">HuSjv2</strain>
        <tissue evidence="9">Worms</tissue>
    </source>
</reference>
<evidence type="ECO:0000256" key="7">
    <source>
        <dbReference type="SAM" id="MobiDB-lite"/>
    </source>
</evidence>
<dbReference type="GO" id="GO:0140588">
    <property type="term" value="P:chromatin looping"/>
    <property type="evidence" value="ECO:0007669"/>
    <property type="project" value="InterPro"/>
</dbReference>
<comment type="caution">
    <text evidence="9">The sequence shown here is derived from an EMBL/GenBank/DDBJ whole genome shotgun (WGS) entry which is preliminary data.</text>
</comment>
<dbReference type="OrthoDB" id="418242at2759"/>
<dbReference type="GO" id="GO:0061775">
    <property type="term" value="F:cohesin loader activity"/>
    <property type="evidence" value="ECO:0007669"/>
    <property type="project" value="InterPro"/>
</dbReference>
<sequence length="3471" mass="387514">SSRASRDVSDLSEVFFTNSLSTTKEPIVSRTETTYKQKIKKLKDKNITYNAVHVAPLKISIKKTCTFEARQNSGRGKTTDNTSLIFDFKTEDSRDKTVKYLVNITPNTVDTRNSCGDSLNKVQIPTSESQNDPSCFNISRASKDCTEIKDSSKLISFKTSVSVGSTINTVQDQGDNVLSDFPANNLIDQVSKMEVTSVFYTQSPCKASQSCPGYSISSKCGDLSFKSFGYDTNSFQPRRISDPAWSQIFHSIALFHTYQSTCEPKEGVDKDGGGLFDNWVDAPKLPGSSSLPVPTVANKRVPSGCTSQTFYISSTLVALKEKLPVCVGDELLRNFPRSPFSELSLSSYPTALGKNILVSCQNATSTLTGPTSSIAVSVSVYSGYTQINEPSPTRLFDSDEILSANLSNCGILDEQMSSTPHGLAAYLPRSNQQPHSSATVSVFSGEDAPVISVNSLSPNSAFSPAVDCLDLSSVSPFEISVRSPGLSETIGFSCNDSRAVRSEPRKSVRGSFPSGKPRGGGRRRRTELEELKRWSVIDHANPDIDPKDENLCEVHYSSQNPATNCDFTTTFDISELSPQPAISKKDSLSLRYSDVCNQYGGFTEALVERVKRRRQQREMNSNGSKVSPYNETLRNSCEVSPLSTPSPRRSQSKVTSPSRMRKSPTILKRENKKGIRCSTAKIERKSQTKEDSIDVVTNKYTTQIQSTGSECSLSPHKIVLTPVKFHLPYMSSVPLIDIIHQSPSVLYQKIISSNNCHSHETSLFCGLSRSLAPKCDTDSLNVALSSNNITSVSTLPKVNDQDSHFLDVNLTHGRLLWKDIKSLKSDCCESVTAQSFRSHSFQKSSYRSSDFSPYLPPLLPLSHYSPGLLHMPSSIDLLEEARSQDHIECNMVATNSLQHCPVNPKNFIEKSSKKDVVLRTRHSFDKLNAEVSANLIICSSEHSYSVKDRTCNIIPRLMNSYSCGIHPSNVIDGNIVLLNRNECEISNMSELSSRRRRSSSSSSSTNSINCITSYSPKLFSMVDPVYGTAHRCHTPSTIAYTHSSAVEDNDEDSPGITSCCRHDTSFDADSNLDSSEIKSYSGATELDIQKTDDFGSFSPSSLSSVTDKVANIFPDEHKIKYSYQSDCSSSIVLHQFTKRLSKILRRVEELDLLQLAAVVQNKLDAVYKRVFSDQEDSDESCAYNNVSYTLPNSARLIKLEILSLCSDSAKIRSAGFMSTIPTGRLVRFLTLLLVNMQEAASVSPNISNFDVTHENSTKRHMGCQEQSESGKKSIQNGCFAETYVWSNPEWSSSLIGLDCARTALNIIVGPDMARPLLMGDLIESIVSVVRHQLGCLIQNIMRVTSHASQGYKSTVSSGYSTLSHIGYRITHIMILLVNLLRLHPNRFTDNLVINLTSLGMAIHSYSLTSGTSLTDEWKRFILFSQEPLELIIRAENFSEFIDSSSKTLDTYLAILGTLYGQYEAHRKMIVDEIFRTFLSGLDVKRKSASSISSEAEKVTFTSDRRTAKTFRLLSSSYFYDEYYSVKSKTNKSCPIKSKSPQYLYIHTLSALFLCITQGLIHTPNLSFSAYNYSYPSINRYASSSMSTTIRNEKYVLSSYSTAVRHAHYLLSSLFKRISIHAEYDIRSVLETVTNDLLTVTFHAPIEWPASAVLLNVLSSLLVQQLNETCQNVKNPTNLVASCNTKLCGKLLAVDTLALLIVGLNRGAEIYNLNLPSSSSIQIKNHSDSVEVKDDIVNTNKYQARLIGLLSSPIPLIHHWYFSFCDILQIAAKNDDSNFTGICKQLNLDQSVTYLPELCSKYYDFLLLTANRFHLAAWLHNCNRNASVSNLDTPSKSTKYYSTNSTKNKLNSVKYRHQLLNELALTNLSPSASALGFPFAKQNLSSLDVACMGSPNSSRHLSLRSHSNCICYPSTGWGGSFLAQSISSQRFITYAHMTKLCTNTRFRLVAHAHISAIYLLGAHSILPNFGVLYGFICKLAGESSVPMRSKALHCLSSVIDDDPKLMYIYRDCTYKSVISSSPIFDISNIVRLCLLDNSTAVREAAVDLVSRFLTLRPQFLTEYYSVIVERILDKGVNVRKRVIRFFRDLLLNDWNAFLDAANFNQHSYSLIGSKICTDICLKLVRRIHDDSSIQKLVAEAFQGLWLTPISKSHSRFSKVLDRRIISLASVTITLRPNNFDLLDTFIVQDAFSEDLHPSGSQIDLACNQIIGRLIVLIKRRIGPLVVPNSQHFSKQDHSMESQSFSILSNMHGLITCLHLVSHSKPNLVCPYIGFLMDLLHKISLSVPRTLSNNNQTGSQMKQTSTQCLYHLINIVEILLTEIAKNIKNSDSPSMEEAMLAGQPQEFVCRYILPFLSISFRPSSCLIIIIGDGHHHSLELREALSTKISTSRISSKTRPSILRALYTVGLICKYFTLDYSFNRNKLALSNSNLLDEVVDTLMLFAEYASVRMHIQTSTTFSGLNNDINSDSANLSYTRSDMNDPDLCRKAITGLGYLLFRHDHLFCTSPVQLFLTRFLSTFHTLSNNHLTDTSSFFEIQRIILDILTDYLLQKKCKATSNNRFRFTRSRHESLVKLTNQGTGHSSAIAQTYLPVVLKYCILTPSTNVRSSALSLISTTLHQGLIHPSHVLSSLICLQTDLDPNIRSRASTCLTETEREIPGFVAIRAVTGIRMSYQLQLLIHPNEFSPLIVRGAKYYKITSERESLSPTNNPTATVLCLNHSLYTMLRSNRHYRRSLIVNLLSMFDDDQEQSHYTNENEGTQNRLSQLVFIADHLAHFPYVVLDEVYYVADLIERKINLVGSTILQSLCQCLLSTFQNKRLHSEGSKFSRYSVNNGRKFTETDLMDFLDKCEANLPREYDFNTPYVYMETIQSFDNQSSYSSSEKDLQNIFKHCESVALKRNARSSMIYLGPSCLLLMTIRKFMHDHYGVTCSKLKDYLPSGAPKFWDKPIILLEQSDFSGQLMTLSCIVQQYILNPGWNNVSKGPPDHILLRHFLVLRRELMIHKYNSMGEQSVKCASKSSGIIPTIENKMKEDYQVKVKSGECSTALFSLSTSSKHNELNSTECLSSIKHCLEGPFSKTTDRYGKHLGNVSRNHKLVKRKSSKSSLLTSSDEVISDIDLRNKEKYSVDFNPSFSLSKSDKKYISSHSNCFNDSGSVELNSLRRPQEIGSIRGHCLFLKSSPDSSNKPGFQSQIDHLHFETLECDANSESTLLANSASKNNNVAINPKVKQPNIPNCAKQSKKQSASQSHLQETTGTFCSDYRDTGVINHSKTISYHSHSTDSQQSKGPTHTLAPLPPTMMNSTNASHPGKHSIVNKPSKYGCKQPDSASKHEVERVSQHNSISNNIHHTSQGINPKYKSSYKSAHSNKSGGQRLHLKEPQTNKKNFSECWNHEMHQTSSTTKHISPKNVQKMEMSDSGKSEEQLFYLSESSACTSLSSLPTISSADGTFSLFSSSSISHSQIKCEKKRKFI</sequence>
<keyword evidence="4 6" id="KW-0539">Nucleus</keyword>
<evidence type="ECO:0000313" key="10">
    <source>
        <dbReference type="Proteomes" id="UP000311919"/>
    </source>
</evidence>
<proteinExistence type="inferred from homology"/>
<evidence type="ECO:0000256" key="5">
    <source>
        <dbReference type="ARBA" id="ARBA00023306"/>
    </source>
</evidence>
<dbReference type="GO" id="GO:1990414">
    <property type="term" value="P:replication-born double-strand break repair via sister chromatid exchange"/>
    <property type="evidence" value="ECO:0007669"/>
    <property type="project" value="TreeGrafter"/>
</dbReference>
<dbReference type="GO" id="GO:0010468">
    <property type="term" value="P:regulation of gene expression"/>
    <property type="evidence" value="ECO:0007669"/>
    <property type="project" value="InterPro"/>
</dbReference>
<feature type="non-terminal residue" evidence="9">
    <location>
        <position position="1"/>
    </location>
</feature>
<gene>
    <name evidence="9" type="ORF">EWB00_011240</name>
</gene>
<dbReference type="PANTHER" id="PTHR21704">
    <property type="entry name" value="NIPPED-B-LIKE PROTEIN DELANGIN SCC2-RELATED"/>
    <property type="match status" value="1"/>
</dbReference>
<comment type="similarity">
    <text evidence="2 6">Belongs to the SCC2/Nipped-B family.</text>
</comment>
<feature type="compositionally biased region" description="Polar residues" evidence="7">
    <location>
        <begin position="3338"/>
        <end position="3353"/>
    </location>
</feature>
<organism evidence="9 10">
    <name type="scientific">Schistosoma japonicum</name>
    <name type="common">Blood fluke</name>
    <dbReference type="NCBI Taxonomy" id="6182"/>
    <lineage>
        <taxon>Eukaryota</taxon>
        <taxon>Metazoa</taxon>
        <taxon>Spiralia</taxon>
        <taxon>Lophotrochozoa</taxon>
        <taxon>Platyhelminthes</taxon>
        <taxon>Trematoda</taxon>
        <taxon>Digenea</taxon>
        <taxon>Strigeidida</taxon>
        <taxon>Schistosomatoidea</taxon>
        <taxon>Schistosomatidae</taxon>
        <taxon>Schistosoma</taxon>
    </lineage>
</organism>
<dbReference type="InterPro" id="IPR026003">
    <property type="entry name" value="Cohesin_HEAT"/>
</dbReference>
<keyword evidence="10" id="KW-1185">Reference proteome</keyword>
<feature type="compositionally biased region" description="Polar residues" evidence="7">
    <location>
        <begin position="3274"/>
        <end position="3288"/>
    </location>
</feature>
<feature type="region of interest" description="Disordered" evidence="7">
    <location>
        <begin position="3274"/>
        <end position="3378"/>
    </location>
</feature>
<dbReference type="GO" id="GO:0071169">
    <property type="term" value="P:establishment of protein localization to chromatin"/>
    <property type="evidence" value="ECO:0007669"/>
    <property type="project" value="TreeGrafter"/>
</dbReference>
<feature type="compositionally biased region" description="Polar residues" evidence="7">
    <location>
        <begin position="619"/>
        <end position="658"/>
    </location>
</feature>
<dbReference type="InterPro" id="IPR033031">
    <property type="entry name" value="Scc2/Nipped-B"/>
</dbReference>
<evidence type="ECO:0000256" key="6">
    <source>
        <dbReference type="RuleBase" id="RU364107"/>
    </source>
</evidence>
<feature type="region of interest" description="Disordered" evidence="7">
    <location>
        <begin position="3222"/>
        <end position="3248"/>
    </location>
</feature>
<feature type="compositionally biased region" description="Basic and acidic residues" evidence="7">
    <location>
        <begin position="3328"/>
        <end position="3337"/>
    </location>
</feature>
<feature type="compositionally biased region" description="Polar residues" evidence="7">
    <location>
        <begin position="3360"/>
        <end position="3370"/>
    </location>
</feature>
<feature type="region of interest" description="Disordered" evidence="7">
    <location>
        <begin position="613"/>
        <end position="665"/>
    </location>
</feature>
<dbReference type="GO" id="GO:0034087">
    <property type="term" value="P:establishment of mitotic sister chromatid cohesion"/>
    <property type="evidence" value="ECO:0007669"/>
    <property type="project" value="TreeGrafter"/>
</dbReference>